<dbReference type="Gene3D" id="2.10.80.10">
    <property type="entry name" value="Lipase, subunit A"/>
    <property type="match status" value="1"/>
</dbReference>
<feature type="chain" id="PRO_5019835080" evidence="1">
    <location>
        <begin position="19"/>
        <end position="95"/>
    </location>
</feature>
<proteinExistence type="predicted"/>
<protein>
    <submittedName>
        <fullName evidence="2">U22-Hypotoxin-Hsp1a_1</fullName>
    </submittedName>
</protein>
<evidence type="ECO:0000256" key="1">
    <source>
        <dbReference type="SAM" id="SignalP"/>
    </source>
</evidence>
<reference evidence="2" key="2">
    <citation type="submission" date="2019-04" db="EMBL/GenBank/DDBJ databases">
        <title>Unravelling the molecular evolution of spider venoms.</title>
        <authorList>
            <person name="Pineda S."/>
        </authorList>
    </citation>
    <scope>NUCLEOTIDE SEQUENCE</scope>
</reference>
<organism evidence="2">
    <name type="scientific">Hypochilus sp. SGP-2016</name>
    <dbReference type="NCBI Taxonomy" id="1905178"/>
    <lineage>
        <taxon>Eukaryota</taxon>
        <taxon>Metazoa</taxon>
        <taxon>Ecdysozoa</taxon>
        <taxon>Arthropoda</taxon>
        <taxon>Chelicerata</taxon>
        <taxon>Arachnida</taxon>
        <taxon>Araneae</taxon>
        <taxon>Araneomorphae</taxon>
        <taxon>Hypochilidae</taxon>
        <taxon>Hypochilus</taxon>
    </lineage>
</organism>
<feature type="signal peptide" evidence="1">
    <location>
        <begin position="1"/>
        <end position="18"/>
    </location>
</feature>
<sequence>MKYAIALMLLVCVAVYEAADLKCGSQTCDDTIQCCLISGNTAKCSPMPGIGEKCKQKSELISTGVYSKGCPCQTGSTCETTGSGCSAQHRCAKTP</sequence>
<dbReference type="AlphaFoldDB" id="A0A482ZE75"/>
<reference evidence="2" key="1">
    <citation type="submission" date="2017-03" db="EMBL/GenBank/DDBJ databases">
        <authorList>
            <person name="QRISCLOUD D."/>
        </authorList>
    </citation>
    <scope>NUCLEOTIDE SEQUENCE</scope>
</reference>
<evidence type="ECO:0000313" key="2">
    <source>
        <dbReference type="EMBL" id="SMD46621.1"/>
    </source>
</evidence>
<accession>A0A482ZE75</accession>
<keyword evidence="1" id="KW-0732">Signal</keyword>
<dbReference type="EMBL" id="HAGR01000091">
    <property type="protein sequence ID" value="SMD46621.1"/>
    <property type="molecule type" value="Transcribed_RNA"/>
</dbReference>
<name>A0A482ZE75_9ARAC</name>